<dbReference type="PATRIC" id="fig|280871.6.peg.5018"/>
<dbReference type="AlphaFoldDB" id="A0A0D1IYT5"/>
<accession>A0A0D1IYT5</accession>
<dbReference type="Pfam" id="PF13453">
    <property type="entry name" value="Zn_ribbon_TFIIB"/>
    <property type="match status" value="1"/>
</dbReference>
<comment type="caution">
    <text evidence="3">The sequence shown here is derived from an EMBL/GenBank/DDBJ whole genome shotgun (WGS) entry which is preliminary data.</text>
</comment>
<dbReference type="Proteomes" id="UP000032221">
    <property type="component" value="Unassembled WGS sequence"/>
</dbReference>
<evidence type="ECO:0000259" key="2">
    <source>
        <dbReference type="Pfam" id="PF13453"/>
    </source>
</evidence>
<name>A0A0D1IYT5_9MYCO</name>
<dbReference type="InterPro" id="IPR027392">
    <property type="entry name" value="TF_Znf"/>
</dbReference>
<evidence type="ECO:0000313" key="3">
    <source>
        <dbReference type="EMBL" id="KIU14503.1"/>
    </source>
</evidence>
<gene>
    <name evidence="3" type="ORF">TL10_24230</name>
</gene>
<keyword evidence="4" id="KW-1185">Reference proteome</keyword>
<feature type="region of interest" description="Disordered" evidence="1">
    <location>
        <begin position="38"/>
        <end position="90"/>
    </location>
</feature>
<dbReference type="STRING" id="280871.TL10_24230"/>
<feature type="domain" description="Transcription factor zinc-finger" evidence="2">
    <location>
        <begin position="1"/>
        <end position="32"/>
    </location>
</feature>
<reference evidence="3 4" key="1">
    <citation type="submission" date="2015-01" db="EMBL/GenBank/DDBJ databases">
        <title>Genome sequence of Mycobacterium llatzerense and Mycobacterium immunogenum recovered from brain abscess.</title>
        <authorList>
            <person name="Greninger A.L."/>
            <person name="Langelier C."/>
            <person name="Cunningham G."/>
            <person name="Chiu C.Y."/>
            <person name="Miller S."/>
        </authorList>
    </citation>
    <scope>NUCLEOTIDE SEQUENCE [LARGE SCALE GENOMIC DNA]</scope>
    <source>
        <strain evidence="3 4">CLUC14</strain>
    </source>
</reference>
<dbReference type="EMBL" id="JXST01000043">
    <property type="protein sequence ID" value="KIU14503.1"/>
    <property type="molecule type" value="Genomic_DNA"/>
</dbReference>
<organism evidence="3 4">
    <name type="scientific">Mycolicibacterium llatzerense</name>
    <dbReference type="NCBI Taxonomy" id="280871"/>
    <lineage>
        <taxon>Bacteria</taxon>
        <taxon>Bacillati</taxon>
        <taxon>Actinomycetota</taxon>
        <taxon>Actinomycetes</taxon>
        <taxon>Mycobacteriales</taxon>
        <taxon>Mycobacteriaceae</taxon>
        <taxon>Mycolicibacterium</taxon>
    </lineage>
</organism>
<evidence type="ECO:0000256" key="1">
    <source>
        <dbReference type="SAM" id="MobiDB-lite"/>
    </source>
</evidence>
<sequence length="90" mass="9283">MLPVARFGVEIDQCTGCGGIFLDRGELEQLAAAEANFYAGQPGSPPQRPAMPAAPAEGDRSRGGFLTGLFAPGHGQYSGGHHGGRRGGHH</sequence>
<evidence type="ECO:0000313" key="4">
    <source>
        <dbReference type="Proteomes" id="UP000032221"/>
    </source>
</evidence>
<proteinExistence type="predicted"/>
<protein>
    <recommendedName>
        <fullName evidence="2">Transcription factor zinc-finger domain-containing protein</fullName>
    </recommendedName>
</protein>